<dbReference type="GO" id="GO:0005507">
    <property type="term" value="F:copper ion binding"/>
    <property type="evidence" value="ECO:0007669"/>
    <property type="project" value="TreeGrafter"/>
</dbReference>
<dbReference type="SUPFAM" id="SSF110395">
    <property type="entry name" value="CutC-like"/>
    <property type="match status" value="1"/>
</dbReference>
<dbReference type="PATRIC" id="fig|1423820.4.peg.894"/>
<dbReference type="AlphaFoldDB" id="A0A0R1ZBJ3"/>
<dbReference type="Proteomes" id="UP000051291">
    <property type="component" value="Unassembled WGS sequence"/>
</dbReference>
<dbReference type="EMBL" id="AYYZ01000029">
    <property type="protein sequence ID" value="KRM51685.1"/>
    <property type="molecule type" value="Genomic_DNA"/>
</dbReference>
<reference evidence="3 4" key="1">
    <citation type="journal article" date="2015" name="Genome Announc.">
        <title>Expanding the biotechnology potential of lactobacilli through comparative genomics of 213 strains and associated genera.</title>
        <authorList>
            <person name="Sun Z."/>
            <person name="Harris H.M."/>
            <person name="McCann A."/>
            <person name="Guo C."/>
            <person name="Argimon S."/>
            <person name="Zhang W."/>
            <person name="Yang X."/>
            <person name="Jeffery I.B."/>
            <person name="Cooney J.C."/>
            <person name="Kagawa T.F."/>
            <person name="Liu W."/>
            <person name="Song Y."/>
            <person name="Salvetti E."/>
            <person name="Wrobel A."/>
            <person name="Rasinkangas P."/>
            <person name="Parkhill J."/>
            <person name="Rea M.C."/>
            <person name="O'Sullivan O."/>
            <person name="Ritari J."/>
            <person name="Douillard F.P."/>
            <person name="Paul Ross R."/>
            <person name="Yang R."/>
            <person name="Briner A.E."/>
            <person name="Felis G.E."/>
            <person name="de Vos W.M."/>
            <person name="Barrangou R."/>
            <person name="Klaenhammer T.R."/>
            <person name="Caufield P.W."/>
            <person name="Cui Y."/>
            <person name="Zhang H."/>
            <person name="O'Toole P.W."/>
        </authorList>
    </citation>
    <scope>NUCLEOTIDE SEQUENCE [LARGE SCALE GENOMIC DNA]</scope>
    <source>
        <strain evidence="3 4">DSM 20653</strain>
    </source>
</reference>
<organism evidence="3 4">
    <name type="scientific">Ligilactobacillus araffinosus DSM 20653</name>
    <dbReference type="NCBI Taxonomy" id="1423820"/>
    <lineage>
        <taxon>Bacteria</taxon>
        <taxon>Bacillati</taxon>
        <taxon>Bacillota</taxon>
        <taxon>Bacilli</taxon>
        <taxon>Lactobacillales</taxon>
        <taxon>Lactobacillaceae</taxon>
        <taxon>Ligilactobacillus</taxon>
    </lineage>
</organism>
<sequence>MIIKQKTVQTIHELSTLTDFQKIELQNQQTTASKGMIAETVRYLHDNQKISIETLIRPRTGKYSYSDIEIKIMEADVFEAQALGVDSVAIGAITEENHLDEDSMTQLIGAAGGMQITLNHAFDELTLAGQKKAIDFANEHGIDRIMISVHPDSSSFKKNLQTLIAYNQGTVQFVLTGKDEKQLTELCEQFNLHLLLVE</sequence>
<evidence type="ECO:0000256" key="2">
    <source>
        <dbReference type="ARBA" id="ARBA00019014"/>
    </source>
</evidence>
<dbReference type="PANTHER" id="PTHR12598:SF0">
    <property type="entry name" value="COPPER HOMEOSTASIS PROTEIN CUTC HOMOLOG"/>
    <property type="match status" value="1"/>
</dbReference>
<comment type="caution">
    <text evidence="3">The sequence shown here is derived from an EMBL/GenBank/DDBJ whole genome shotgun (WGS) entry which is preliminary data.</text>
</comment>
<evidence type="ECO:0000313" key="4">
    <source>
        <dbReference type="Proteomes" id="UP000051291"/>
    </source>
</evidence>
<dbReference type="InterPro" id="IPR005627">
    <property type="entry name" value="CutC-like"/>
</dbReference>
<accession>A0A0R1ZBJ3</accession>
<gene>
    <name evidence="3" type="ORF">FC64_GL000872</name>
</gene>
<name>A0A0R1ZBJ3_9LACO</name>
<dbReference type="STRING" id="1423820.FC64_GL000872"/>
<protein>
    <recommendedName>
        <fullName evidence="2">Copper homeostasis protein cutC homolog</fullName>
    </recommendedName>
</protein>
<evidence type="ECO:0000313" key="3">
    <source>
        <dbReference type="EMBL" id="KRM51685.1"/>
    </source>
</evidence>
<dbReference type="PANTHER" id="PTHR12598">
    <property type="entry name" value="COPPER HOMEOSTASIS PROTEIN CUTC"/>
    <property type="match status" value="1"/>
</dbReference>
<keyword evidence="4" id="KW-1185">Reference proteome</keyword>
<proteinExistence type="inferred from homology"/>
<dbReference type="Gene3D" id="3.20.20.380">
    <property type="entry name" value="Copper homeostasis (CutC) domain"/>
    <property type="match status" value="1"/>
</dbReference>
<dbReference type="Pfam" id="PF03932">
    <property type="entry name" value="CutC"/>
    <property type="match status" value="1"/>
</dbReference>
<dbReference type="InterPro" id="IPR036822">
    <property type="entry name" value="CutC-like_dom_sf"/>
</dbReference>
<comment type="similarity">
    <text evidence="1">Belongs to the CutC family.</text>
</comment>
<evidence type="ECO:0000256" key="1">
    <source>
        <dbReference type="ARBA" id="ARBA00007768"/>
    </source>
</evidence>
<dbReference type="RefSeq" id="WP_057906744.1">
    <property type="nucleotide sequence ID" value="NZ_AYYZ01000029.1"/>
</dbReference>